<protein>
    <submittedName>
        <fullName evidence="1">Uncharacterized protein</fullName>
    </submittedName>
</protein>
<evidence type="ECO:0000313" key="1">
    <source>
        <dbReference type="EMBL" id="SDV49238.1"/>
    </source>
</evidence>
<dbReference type="RefSeq" id="WP_139169689.1">
    <property type="nucleotide sequence ID" value="NZ_FNLO01000007.1"/>
</dbReference>
<dbReference type="AlphaFoldDB" id="A0A1H2PST2"/>
<dbReference type="EMBL" id="FNLO01000007">
    <property type="protein sequence ID" value="SDV49238.1"/>
    <property type="molecule type" value="Genomic_DNA"/>
</dbReference>
<keyword evidence="2" id="KW-1185">Reference proteome</keyword>
<gene>
    <name evidence="1" type="ORF">SAMN05216551_107174</name>
</gene>
<dbReference type="STRING" id="1770053.SAMN05216551_107174"/>
<reference evidence="2" key="1">
    <citation type="submission" date="2016-09" db="EMBL/GenBank/DDBJ databases">
        <authorList>
            <person name="Varghese N."/>
            <person name="Submissions S."/>
        </authorList>
    </citation>
    <scope>NUCLEOTIDE SEQUENCE [LARGE SCALE GENOMIC DNA]</scope>
    <source>
        <strain evidence="2">JS23</strain>
    </source>
</reference>
<dbReference type="OrthoDB" id="9154126at2"/>
<proteinExistence type="predicted"/>
<evidence type="ECO:0000313" key="2">
    <source>
        <dbReference type="Proteomes" id="UP000243719"/>
    </source>
</evidence>
<dbReference type="Proteomes" id="UP000243719">
    <property type="component" value="Unassembled WGS sequence"/>
</dbReference>
<name>A0A1H2PST2_9BURK</name>
<organism evidence="1 2">
    <name type="scientific">Chitinasiproducens palmae</name>
    <dbReference type="NCBI Taxonomy" id="1770053"/>
    <lineage>
        <taxon>Bacteria</taxon>
        <taxon>Pseudomonadati</taxon>
        <taxon>Pseudomonadota</taxon>
        <taxon>Betaproteobacteria</taxon>
        <taxon>Burkholderiales</taxon>
        <taxon>Burkholderiaceae</taxon>
        <taxon>Chitinasiproducens</taxon>
    </lineage>
</organism>
<sequence length="140" mass="15900">MGYSTRFSGVLSLSRKLILKEARAILEFNDEPSKIENPPVRGYMQWVPTETLDGIMWDQGEKFYDYIEWLTWLCDLLKTWGISVSGRLIWAGEDTDDVGEITVSDNVVSSIQHARQTIGSTEPLTMKRLAEIALDQGTKE</sequence>
<accession>A0A1H2PST2</accession>